<dbReference type="InterPro" id="IPR017735">
    <property type="entry name" value="T6SS_FHA"/>
</dbReference>
<reference evidence="3 4" key="1">
    <citation type="submission" date="2020-08" db="EMBL/GenBank/DDBJ databases">
        <title>Aquariorum lacteus gen. nov., sp. nov., a new member of the family Comamonadaceae, isolated from freshwater aquarium.</title>
        <authorList>
            <person name="Chun S.-J."/>
        </authorList>
    </citation>
    <scope>NUCLEOTIDE SEQUENCE [LARGE SCALE GENOMIC DNA]</scope>
    <source>
        <strain evidence="3 4">SJAQ100</strain>
    </source>
</reference>
<proteinExistence type="predicted"/>
<dbReference type="Proteomes" id="UP000586093">
    <property type="component" value="Unassembled WGS sequence"/>
</dbReference>
<dbReference type="AlphaFoldDB" id="A0A839HUC3"/>
<feature type="compositionally biased region" description="Low complexity" evidence="1">
    <location>
        <begin position="149"/>
        <end position="162"/>
    </location>
</feature>
<dbReference type="NCBIfam" id="TIGR03354">
    <property type="entry name" value="VI_FHA"/>
    <property type="match status" value="1"/>
</dbReference>
<evidence type="ECO:0000256" key="1">
    <source>
        <dbReference type="SAM" id="MobiDB-lite"/>
    </source>
</evidence>
<sequence>MTLTVVNFNGQPPAGLLSACFDELGGSIGRADSNQLVLDDPDRTVSRVHAQIVFRGGQYALIDRGSNPVLINGREVGSGREARIQAGDTLQIGGYQLTVAAAASAAPSADPFADLLGPAATPAAAAGGWVDPLAAFGQEAAPPARRSSVPGPAAATPAAVGGIPDDWDPFAEPAPAGPSPLAGPAPGAFGLDGGAAAPAPLIPDLGASGSAASLDSLFGLGPSLGGDPLAQGKLDAPLMQPNTGASADALQALSALPQATATAAPDTVSALNQPFLAPPTAASAAPRPPRAGGAVLSWSEEGGDGHTLIRPATPRPAPAAAAVPAPPAPQRAAPAARPEALPAAWTEPPAATQPQPASPSGAPPSPAEASDLLQAFREGLATPGVAIEALSPALMRLLGELLREAAAGTVDLLVARAALKREVKAEATMIVARENNPLKFSPSAEAALQHLLAPPVRGFMAAGPAMRDAYDDLRAHQFGVIAGMRAALEGVLERFDPAQLEGRLVQRSRLASLLPGSRKAQLWELFVEHYAQISQDAAEDFHSLFGKAFLKAYEEHIDRLQRPAP</sequence>
<evidence type="ECO:0000313" key="4">
    <source>
        <dbReference type="Proteomes" id="UP000586093"/>
    </source>
</evidence>
<dbReference type="Pfam" id="PF00498">
    <property type="entry name" value="FHA"/>
    <property type="match status" value="1"/>
</dbReference>
<dbReference type="EMBL" id="JACIVI010000007">
    <property type="protein sequence ID" value="MBB1163169.1"/>
    <property type="molecule type" value="Genomic_DNA"/>
</dbReference>
<dbReference type="SMART" id="SM00240">
    <property type="entry name" value="FHA"/>
    <property type="match status" value="1"/>
</dbReference>
<feature type="compositionally biased region" description="Low complexity" evidence="1">
    <location>
        <begin position="279"/>
        <end position="294"/>
    </location>
</feature>
<evidence type="ECO:0000313" key="3">
    <source>
        <dbReference type="EMBL" id="MBB1163169.1"/>
    </source>
</evidence>
<accession>A0A839HUC3</accession>
<dbReference type="InterPro" id="IPR008984">
    <property type="entry name" value="SMAD_FHA_dom_sf"/>
</dbReference>
<evidence type="ECO:0000259" key="2">
    <source>
        <dbReference type="PROSITE" id="PS50006"/>
    </source>
</evidence>
<organism evidence="3 4">
    <name type="scientific">Aquariibacter albus</name>
    <dbReference type="NCBI Taxonomy" id="2759899"/>
    <lineage>
        <taxon>Bacteria</taxon>
        <taxon>Pseudomonadati</taxon>
        <taxon>Pseudomonadota</taxon>
        <taxon>Betaproteobacteria</taxon>
        <taxon>Burkholderiales</taxon>
        <taxon>Sphaerotilaceae</taxon>
        <taxon>Aquariibacter</taxon>
    </lineage>
</organism>
<dbReference type="InterPro" id="IPR046883">
    <property type="entry name" value="T6SS_FHA_C"/>
</dbReference>
<protein>
    <submittedName>
        <fullName evidence="3">Type VI secretion system-associated FHA domain protein TagH</fullName>
    </submittedName>
</protein>
<gene>
    <name evidence="3" type="primary">tagH</name>
    <name evidence="3" type="ORF">H4F90_14440</name>
</gene>
<feature type="region of interest" description="Disordered" evidence="1">
    <location>
        <begin position="141"/>
        <end position="187"/>
    </location>
</feature>
<dbReference type="PROSITE" id="PS50006">
    <property type="entry name" value="FHA_DOMAIN"/>
    <property type="match status" value="1"/>
</dbReference>
<dbReference type="SUPFAM" id="SSF49879">
    <property type="entry name" value="SMAD/FHA domain"/>
    <property type="match status" value="1"/>
</dbReference>
<comment type="caution">
    <text evidence="3">The sequence shown here is derived from an EMBL/GenBank/DDBJ whole genome shotgun (WGS) entry which is preliminary data.</text>
</comment>
<feature type="region of interest" description="Disordered" evidence="1">
    <location>
        <begin position="279"/>
        <end position="368"/>
    </location>
</feature>
<feature type="compositionally biased region" description="Low complexity" evidence="1">
    <location>
        <begin position="330"/>
        <end position="360"/>
    </location>
</feature>
<keyword evidence="4" id="KW-1185">Reference proteome</keyword>
<dbReference type="Gene3D" id="2.60.200.20">
    <property type="match status" value="1"/>
</dbReference>
<dbReference type="InterPro" id="IPR000253">
    <property type="entry name" value="FHA_dom"/>
</dbReference>
<name>A0A839HUC3_9BURK</name>
<feature type="domain" description="FHA" evidence="2">
    <location>
        <begin position="26"/>
        <end position="76"/>
    </location>
</feature>
<dbReference type="Pfam" id="PF20232">
    <property type="entry name" value="T6SS_FHA_C"/>
    <property type="match status" value="1"/>
</dbReference>
<dbReference type="CDD" id="cd00060">
    <property type="entry name" value="FHA"/>
    <property type="match status" value="1"/>
</dbReference>